<dbReference type="SMART" id="SM00858">
    <property type="entry name" value="SAF"/>
    <property type="match status" value="1"/>
</dbReference>
<dbReference type="Gene3D" id="3.90.1210.10">
    <property type="entry name" value="Antifreeze-like/N-acetylneuraminic acid synthase C-terminal domain"/>
    <property type="match status" value="1"/>
</dbReference>
<dbReference type="InterPro" id="IPR041231">
    <property type="entry name" value="FlgA_N"/>
</dbReference>
<keyword evidence="7" id="KW-1185">Reference proteome</keyword>
<evidence type="ECO:0000256" key="3">
    <source>
        <dbReference type="ARBA" id="ARBA00022764"/>
    </source>
</evidence>
<dbReference type="NCBIfam" id="TIGR03170">
    <property type="entry name" value="flgA_cterm"/>
    <property type="match status" value="1"/>
</dbReference>
<dbReference type="InterPro" id="IPR017585">
    <property type="entry name" value="SAF_FlgA"/>
</dbReference>
<comment type="subcellular location">
    <subcellularLocation>
        <location evidence="1 4">Periplasm</location>
    </subcellularLocation>
</comment>
<dbReference type="InterPro" id="IPR039246">
    <property type="entry name" value="Flagellar_FlgA"/>
</dbReference>
<gene>
    <name evidence="6" type="ORF">J2X09_002097</name>
</gene>
<evidence type="ECO:0000256" key="4">
    <source>
        <dbReference type="RuleBase" id="RU362063"/>
    </source>
</evidence>
<dbReference type="PANTHER" id="PTHR36307:SF1">
    <property type="entry name" value="FLAGELLA BASAL BODY P-RING FORMATION PROTEIN FLGA"/>
    <property type="match status" value="1"/>
</dbReference>
<protein>
    <recommendedName>
        <fullName evidence="4">Flagella basal body P-ring formation protein FlgA</fullName>
    </recommendedName>
</protein>
<comment type="caution">
    <text evidence="6">The sequence shown here is derived from an EMBL/GenBank/DDBJ whole genome shotgun (WGS) entry which is preliminary data.</text>
</comment>
<comment type="function">
    <text evidence="4">Involved in the assembly process of the P-ring formation. It may associate with FlgF on the rod constituting a structure essential for the P-ring assembly or may act as a modulator protein for the P-ring assembly.</text>
</comment>
<proteinExistence type="inferred from homology"/>
<feature type="domain" description="SAF" evidence="5">
    <location>
        <begin position="119"/>
        <end position="181"/>
    </location>
</feature>
<accession>A0ABU1VA61</accession>
<keyword evidence="6" id="KW-0969">Cilium</keyword>
<dbReference type="Pfam" id="PF17656">
    <property type="entry name" value="ChapFlgA_N"/>
    <property type="match status" value="1"/>
</dbReference>
<organism evidence="6 7">
    <name type="scientific">Hydrogenophaga laconesensis</name>
    <dbReference type="NCBI Taxonomy" id="1805971"/>
    <lineage>
        <taxon>Bacteria</taxon>
        <taxon>Pseudomonadati</taxon>
        <taxon>Pseudomonadota</taxon>
        <taxon>Betaproteobacteria</taxon>
        <taxon>Burkholderiales</taxon>
        <taxon>Comamonadaceae</taxon>
        <taxon>Hydrogenophaga</taxon>
    </lineage>
</organism>
<keyword evidence="4" id="KW-1005">Bacterial flagellum biogenesis</keyword>
<dbReference type="EMBL" id="JAVDWE010000005">
    <property type="protein sequence ID" value="MDR7094356.1"/>
    <property type="molecule type" value="Genomic_DNA"/>
</dbReference>
<reference evidence="6 7" key="1">
    <citation type="submission" date="2023-07" db="EMBL/GenBank/DDBJ databases">
        <title>Sorghum-associated microbial communities from plants grown in Nebraska, USA.</title>
        <authorList>
            <person name="Schachtman D."/>
        </authorList>
    </citation>
    <scope>NUCLEOTIDE SEQUENCE [LARGE SCALE GENOMIC DNA]</scope>
    <source>
        <strain evidence="6 7">BE240</strain>
    </source>
</reference>
<sequence length="243" mass="25733">MRPTLHRLLAACGAALALLSAGMGTAHASGQTEQLEKTAREWLQPALDAAQPTDGTSPLRTEVVMGSLDTRLRLAPCARVEPHLPPGSRLWGRSRIGLRCVEGPTRWNVYVPVTIKAFGPAWVIKRPVDAGATLTQEDAELAEVDWAASPVTVLARPEMWVGQQTAFALTPGSAIRQNMVRPTRAFAAGDQVRVNSTGSGFSISATGLALTAGLVGQSARVRLPGGRVVTGLVQQDQTVEMAL</sequence>
<dbReference type="Proteomes" id="UP001265550">
    <property type="component" value="Unassembled WGS sequence"/>
</dbReference>
<dbReference type="RefSeq" id="WP_204733365.1">
    <property type="nucleotide sequence ID" value="NZ_JAVDWE010000005.1"/>
</dbReference>
<feature type="chain" id="PRO_5044967059" description="Flagella basal body P-ring formation protein FlgA" evidence="4">
    <location>
        <begin position="29"/>
        <end position="243"/>
    </location>
</feature>
<evidence type="ECO:0000259" key="5">
    <source>
        <dbReference type="SMART" id="SM00858"/>
    </source>
</evidence>
<evidence type="ECO:0000256" key="2">
    <source>
        <dbReference type="ARBA" id="ARBA00022729"/>
    </source>
</evidence>
<keyword evidence="6" id="KW-0966">Cell projection</keyword>
<evidence type="ECO:0000256" key="1">
    <source>
        <dbReference type="ARBA" id="ARBA00004418"/>
    </source>
</evidence>
<dbReference type="Pfam" id="PF13144">
    <property type="entry name" value="ChapFlgA"/>
    <property type="match status" value="1"/>
</dbReference>
<comment type="similarity">
    <text evidence="4">Belongs to the FlgA family.</text>
</comment>
<dbReference type="Gene3D" id="2.30.30.760">
    <property type="match status" value="1"/>
</dbReference>
<feature type="signal peptide" evidence="4">
    <location>
        <begin position="1"/>
        <end position="28"/>
    </location>
</feature>
<evidence type="ECO:0000313" key="7">
    <source>
        <dbReference type="Proteomes" id="UP001265550"/>
    </source>
</evidence>
<keyword evidence="3 4" id="KW-0574">Periplasm</keyword>
<dbReference type="InterPro" id="IPR013974">
    <property type="entry name" value="SAF"/>
</dbReference>
<dbReference type="PANTHER" id="PTHR36307">
    <property type="entry name" value="FLAGELLA BASAL BODY P-RING FORMATION PROTEIN FLGA"/>
    <property type="match status" value="1"/>
</dbReference>
<dbReference type="CDD" id="cd11614">
    <property type="entry name" value="SAF_CpaB_FlgA_like"/>
    <property type="match status" value="1"/>
</dbReference>
<name>A0ABU1VA61_9BURK</name>
<keyword evidence="2 4" id="KW-0732">Signal</keyword>
<keyword evidence="6" id="KW-0282">Flagellum</keyword>
<evidence type="ECO:0000313" key="6">
    <source>
        <dbReference type="EMBL" id="MDR7094356.1"/>
    </source>
</evidence>